<dbReference type="AlphaFoldDB" id="A0A849BPK9"/>
<evidence type="ECO:0000259" key="2">
    <source>
        <dbReference type="Pfam" id="PF00582"/>
    </source>
</evidence>
<dbReference type="SUPFAM" id="SSF52402">
    <property type="entry name" value="Adenine nucleotide alpha hydrolases-like"/>
    <property type="match status" value="1"/>
</dbReference>
<dbReference type="CDD" id="cd00293">
    <property type="entry name" value="USP-like"/>
    <property type="match status" value="1"/>
</dbReference>
<dbReference type="PRINTS" id="PR01438">
    <property type="entry name" value="UNVRSLSTRESS"/>
</dbReference>
<dbReference type="PANTHER" id="PTHR46268:SF6">
    <property type="entry name" value="UNIVERSAL STRESS PROTEIN UP12"/>
    <property type="match status" value="1"/>
</dbReference>
<protein>
    <submittedName>
        <fullName evidence="3">Universal stress protein</fullName>
    </submittedName>
</protein>
<dbReference type="InterPro" id="IPR014729">
    <property type="entry name" value="Rossmann-like_a/b/a_fold"/>
</dbReference>
<dbReference type="InterPro" id="IPR006016">
    <property type="entry name" value="UspA"/>
</dbReference>
<organism evidence="3 4">
    <name type="scientific">Pseudokineococcus marinus</name>
    <dbReference type="NCBI Taxonomy" id="351215"/>
    <lineage>
        <taxon>Bacteria</taxon>
        <taxon>Bacillati</taxon>
        <taxon>Actinomycetota</taxon>
        <taxon>Actinomycetes</taxon>
        <taxon>Kineosporiales</taxon>
        <taxon>Kineosporiaceae</taxon>
        <taxon>Pseudokineococcus</taxon>
    </lineage>
</organism>
<dbReference type="Pfam" id="PF00582">
    <property type="entry name" value="Usp"/>
    <property type="match status" value="1"/>
</dbReference>
<evidence type="ECO:0000313" key="4">
    <source>
        <dbReference type="Proteomes" id="UP000555552"/>
    </source>
</evidence>
<evidence type="ECO:0000256" key="1">
    <source>
        <dbReference type="ARBA" id="ARBA00008791"/>
    </source>
</evidence>
<dbReference type="PANTHER" id="PTHR46268">
    <property type="entry name" value="STRESS RESPONSE PROTEIN NHAX"/>
    <property type="match status" value="1"/>
</dbReference>
<gene>
    <name evidence="3" type="ORF">HLB09_16260</name>
</gene>
<sequence>MVVVVVLVGWSGTAEGAAALERGAVEAQLRDLPLAVLDLGARDDHGEAARHAVAGLQPAPAAVRVLPRPEHQEPVDALLDAVVAEGADLVVVGTRRRSPVGKFLLGSTAQRVILGAEAPVLVVKAGREGGEG</sequence>
<dbReference type="InterPro" id="IPR006015">
    <property type="entry name" value="Universal_stress_UspA"/>
</dbReference>
<comment type="caution">
    <text evidence="3">The sequence shown here is derived from an EMBL/GenBank/DDBJ whole genome shotgun (WGS) entry which is preliminary data.</text>
</comment>
<feature type="domain" description="UspA" evidence="2">
    <location>
        <begin position="25"/>
        <end position="124"/>
    </location>
</feature>
<comment type="similarity">
    <text evidence="1">Belongs to the universal stress protein A family.</text>
</comment>
<name>A0A849BPK9_9ACTN</name>
<proteinExistence type="inferred from homology"/>
<keyword evidence="4" id="KW-1185">Reference proteome</keyword>
<evidence type="ECO:0000313" key="3">
    <source>
        <dbReference type="EMBL" id="NNH24611.1"/>
    </source>
</evidence>
<accession>A0A849BPK9</accession>
<reference evidence="3 4" key="1">
    <citation type="submission" date="2020-05" db="EMBL/GenBank/DDBJ databases">
        <title>MicrobeNet Type strains.</title>
        <authorList>
            <person name="Nicholson A.C."/>
        </authorList>
    </citation>
    <scope>NUCLEOTIDE SEQUENCE [LARGE SCALE GENOMIC DNA]</scope>
    <source>
        <strain evidence="3 4">JCM 14547</strain>
    </source>
</reference>
<dbReference type="Gene3D" id="3.40.50.620">
    <property type="entry name" value="HUPs"/>
    <property type="match status" value="1"/>
</dbReference>
<dbReference type="Proteomes" id="UP000555552">
    <property type="component" value="Unassembled WGS sequence"/>
</dbReference>
<dbReference type="EMBL" id="JABEMA010000423">
    <property type="protein sequence ID" value="NNH24611.1"/>
    <property type="molecule type" value="Genomic_DNA"/>
</dbReference>